<protein>
    <submittedName>
        <fullName evidence="1">Uncharacterized protein</fullName>
    </submittedName>
</protein>
<dbReference type="Proteomes" id="UP000275719">
    <property type="component" value="Unassembled WGS sequence"/>
</dbReference>
<evidence type="ECO:0000313" key="2">
    <source>
        <dbReference type="Proteomes" id="UP000275719"/>
    </source>
</evidence>
<dbReference type="RefSeq" id="WP_125020163.1">
    <property type="nucleotide sequence ID" value="NZ_RQVQ01000052.1"/>
</dbReference>
<proteinExistence type="predicted"/>
<accession>A0A3P3W4B5</accession>
<evidence type="ECO:0000313" key="1">
    <source>
        <dbReference type="EMBL" id="RRJ87653.1"/>
    </source>
</evidence>
<sequence>MVIIFFIACGKREEKLVIEQPQPIEIREVSEEEIDEFNLIVEAIIHQNNLAVLKTDKDSENLLLEFLIKTPIDLNEIDSEGNKSLPSPGAIFISELIGNRFENKVYFTSEDSLYIMQQNTYPDTIKIMASILEKVNTKENEKQELKENPDLYFGEFEISIPILSKDRQTAYVELGYFCGALCGNGSVLILKKIHGKWKVVEDISSWIS</sequence>
<dbReference type="AlphaFoldDB" id="A0A3P3W4B5"/>
<dbReference type="OrthoDB" id="714084at2"/>
<gene>
    <name evidence="1" type="ORF">EG240_14965</name>
</gene>
<comment type="caution">
    <text evidence="1">The sequence shown here is derived from an EMBL/GenBank/DDBJ whole genome shotgun (WGS) entry which is preliminary data.</text>
</comment>
<dbReference type="EMBL" id="RQVQ01000052">
    <property type="protein sequence ID" value="RRJ87653.1"/>
    <property type="molecule type" value="Genomic_DNA"/>
</dbReference>
<reference evidence="1 2" key="1">
    <citation type="submission" date="2018-11" db="EMBL/GenBank/DDBJ databases">
        <title>Flavobacterium sp. nov., YIM 102701-2 draft genome.</title>
        <authorList>
            <person name="Li G."/>
            <person name="Jiang Y."/>
        </authorList>
    </citation>
    <scope>NUCLEOTIDE SEQUENCE [LARGE SCALE GENOMIC DNA]</scope>
    <source>
        <strain evidence="1 2">YIM 102701-2</strain>
    </source>
</reference>
<keyword evidence="2" id="KW-1185">Reference proteome</keyword>
<organism evidence="1 2">
    <name type="scientific">Paenimyroides tangerinum</name>
    <dbReference type="NCBI Taxonomy" id="2488728"/>
    <lineage>
        <taxon>Bacteria</taxon>
        <taxon>Pseudomonadati</taxon>
        <taxon>Bacteroidota</taxon>
        <taxon>Flavobacteriia</taxon>
        <taxon>Flavobacteriales</taxon>
        <taxon>Flavobacteriaceae</taxon>
        <taxon>Paenimyroides</taxon>
    </lineage>
</organism>
<name>A0A3P3W4B5_9FLAO</name>